<dbReference type="EMBL" id="BPLR01011008">
    <property type="protein sequence ID" value="GIY43685.1"/>
    <property type="molecule type" value="Genomic_DNA"/>
</dbReference>
<evidence type="ECO:0000313" key="1">
    <source>
        <dbReference type="EMBL" id="GIY43685.1"/>
    </source>
</evidence>
<reference evidence="1 2" key="1">
    <citation type="submission" date="2021-06" db="EMBL/GenBank/DDBJ databases">
        <title>Caerostris extrusa draft genome.</title>
        <authorList>
            <person name="Kono N."/>
            <person name="Arakawa K."/>
        </authorList>
    </citation>
    <scope>NUCLEOTIDE SEQUENCE [LARGE SCALE GENOMIC DNA]</scope>
</reference>
<name>A0AAV4TFY0_CAEEX</name>
<organism evidence="1 2">
    <name type="scientific">Caerostris extrusa</name>
    <name type="common">Bark spider</name>
    <name type="synonym">Caerostris bankana</name>
    <dbReference type="NCBI Taxonomy" id="172846"/>
    <lineage>
        <taxon>Eukaryota</taxon>
        <taxon>Metazoa</taxon>
        <taxon>Ecdysozoa</taxon>
        <taxon>Arthropoda</taxon>
        <taxon>Chelicerata</taxon>
        <taxon>Arachnida</taxon>
        <taxon>Araneae</taxon>
        <taxon>Araneomorphae</taxon>
        <taxon>Entelegynae</taxon>
        <taxon>Araneoidea</taxon>
        <taxon>Araneidae</taxon>
        <taxon>Caerostris</taxon>
    </lineage>
</organism>
<protein>
    <submittedName>
        <fullName evidence="1">Uncharacterized protein</fullName>
    </submittedName>
</protein>
<dbReference type="AlphaFoldDB" id="A0AAV4TFY0"/>
<dbReference type="Proteomes" id="UP001054945">
    <property type="component" value="Unassembled WGS sequence"/>
</dbReference>
<evidence type="ECO:0000313" key="2">
    <source>
        <dbReference type="Proteomes" id="UP001054945"/>
    </source>
</evidence>
<keyword evidence="2" id="KW-1185">Reference proteome</keyword>
<proteinExistence type="predicted"/>
<accession>A0AAV4TFY0</accession>
<sequence>MDKEVFVTNLFSYMYLKRIDARELEISHVPDHVPEHDVSVCFFSVVIDFLEQLPSGILEGTKKTPALIFFSEDLFSEFAYSVCSKLSSSNDSQSLILVGVFLISTANFSIFMKCYLLTDTIPDIFWEIFKNNVKENICAEGGFKDLKAFCDSFKEFECLKNLRILEGIRIIDEAIENEISLRWKNNRKFYAIGDAMKLKFENAQNYQLTNPCFFCGTNCVVHLQNFFACLMLNKLALI</sequence>
<comment type="caution">
    <text evidence="1">The sequence shown here is derived from an EMBL/GenBank/DDBJ whole genome shotgun (WGS) entry which is preliminary data.</text>
</comment>
<gene>
    <name evidence="1" type="ORF">CEXT_669111</name>
</gene>